<proteinExistence type="predicted"/>
<sequence>MAKYNSYIELSPHYESVVSIETESNHPDMWQEYIVHEDMKGAIEKICDSLKFEDEDKRRSFWIHGAYGTGKSYAAIVLKHLFEDKVDSIRKFLSNQMLIQYRERFLSIREKGDFLVIWKSQATDIKSGIQLMMTMEDAIRDKLKEKYGDSAYYGKKSLVAAAKEAVNDSSINWDELFMNQSYALYEEYGSVEDFRDEVNAGNLKAANVVARIYRDKGWGFFTSLQMFKDWVGDVIEGNNLQDTGIIFIWDEFTSYLRNNPTDDVLQPLSEFCKEQPFFMFLIVHRAPSWVSQIGEEVYEQIVHRYHSLDFHVSESAAYELIGSSILTRAGMEEQWNAEKDKLMKSISKNIADFDNLDMSSKKERLRQLCPLHPMTLSLLAIVAQNFGAAERTIFRFMKDKKESEQNVGFIYYINNFGPEDWRWLTPDFLWDYFFTRESDVRSFSTEAKSAYQHFMTKREFIADDYHMHVFKAAMLLIAVMSSGTVSNLYSQATQRKVSATRSTLYKCFAGQLTKDDVDMYLSDLEQIGVLRLDGMTNGDMRLQIPYSGNADVFDVRKEMLVKKYTRYELFKKNGYFAKSMEAKIWDKTSASYGRMFIAACDSGTTSMNTRFGEVQSELKKCSYKFGILVIAISESSQFAAMQEKVKALAAQDETGRMAIYLLKSPLTDEHLDRWYNAMTHSELAGEEGKSGDAERYSDEASSIIEEWSAPAMDDQLMVVCGDKVYPSEFGTSYFAAKLERDIIFGSIFTAAPELVVSTNTAFKKIQQSTALAGVQKTTPNTQVGNIVNGLKQAGVWDVDGLEALSQCKGNDGALAIAKISSFILQRFSQGTQIKLDALWLELQEAPFGYYNSMACGYILGFLLRYYANSEFSWNKGDNNPWPLTEQTLATMITSLCKEEVINNYLSPGSEVWQKFKPYVQKVFHLQDNEAVNETEARKYMSKQCTEKAGAPFWVLKYVPEEKYGGAAAKQTADEIIDLFCDFLAENGDQEQVMGNITVKFTGHGSVRKALGNLYFDQNTVYDAFSTFISQKCAELQKLQKVIGLTSHDLFDAIHQMMQGQVSTWTEEQVEEKLAELCVEYRAVAILNDALNVKRKSIKLLGDDIANAFDHMKVPGTVIEKMDYAWVPALQAMRAISTTQWSKIELEDREKYTGLLKADAQKVWGFVSSSKPILQHYMESHGHNCTDEELDGIYKSLKAVSYNSPAADFDSRIDAQLNKVAYNRNKVRIQQLWTEQSGGFETIALWCANYAVPIQWVVGDEALPHITVLKTVQDGKLADNTALHNATQYFETHTISILKDKASIMNCFISQIGESYRSAFESSGAVLVSRLKTNAKLTADVYSWPNKVGEIRKTIDAFLRDKFCGEAKKKVKSMPEAQLRDRVVQLLDENPDLYTLFIK</sequence>
<comment type="caution">
    <text evidence="1">The sequence shown here is derived from an EMBL/GenBank/DDBJ whole genome shotgun (WGS) entry which is preliminary data.</text>
</comment>
<reference evidence="1 2" key="1">
    <citation type="submission" date="2019-03" db="EMBL/GenBank/DDBJ databases">
        <authorList>
            <person name="Molinero N."/>
            <person name="Sanchez B."/>
            <person name="Walker A."/>
            <person name="Duncan S."/>
            <person name="Delgado S."/>
            <person name="Margolles A."/>
        </authorList>
    </citation>
    <scope>NUCLEOTIDE SEQUENCE [LARGE SCALE GENOMIC DNA]</scope>
    <source>
        <strain evidence="1 2">IPLA60002</strain>
    </source>
</reference>
<dbReference type="SUPFAM" id="SSF52540">
    <property type="entry name" value="P-loop containing nucleoside triphosphate hydrolases"/>
    <property type="match status" value="1"/>
</dbReference>
<evidence type="ECO:0000313" key="2">
    <source>
        <dbReference type="Proteomes" id="UP001056693"/>
    </source>
</evidence>
<dbReference type="EMBL" id="SNUZ01000013">
    <property type="protein sequence ID" value="MCL3788313.1"/>
    <property type="molecule type" value="Genomic_DNA"/>
</dbReference>
<dbReference type="RefSeq" id="WP_249377195.1">
    <property type="nucleotide sequence ID" value="NZ_SNUZ01000013.1"/>
</dbReference>
<evidence type="ECO:0000313" key="1">
    <source>
        <dbReference type="EMBL" id="MCL3788313.1"/>
    </source>
</evidence>
<protein>
    <recommendedName>
        <fullName evidence="3">BREX system P-loop protein BrxC</fullName>
    </recommendedName>
</protein>
<organism evidence="1 2">
    <name type="scientific">Ruminococcus bromii</name>
    <dbReference type="NCBI Taxonomy" id="40518"/>
    <lineage>
        <taxon>Bacteria</taxon>
        <taxon>Bacillati</taxon>
        <taxon>Bacillota</taxon>
        <taxon>Clostridia</taxon>
        <taxon>Eubacteriales</taxon>
        <taxon>Oscillospiraceae</taxon>
        <taxon>Ruminococcus</taxon>
    </lineage>
</organism>
<evidence type="ECO:0008006" key="3">
    <source>
        <dbReference type="Google" id="ProtNLM"/>
    </source>
</evidence>
<name>A0ABT0NL12_9FIRM</name>
<dbReference type="InterPro" id="IPR027417">
    <property type="entry name" value="P-loop_NTPase"/>
</dbReference>
<dbReference type="Proteomes" id="UP001056693">
    <property type="component" value="Unassembled WGS sequence"/>
</dbReference>
<accession>A0ABT0NL12</accession>
<keyword evidence="2" id="KW-1185">Reference proteome</keyword>
<gene>
    <name evidence="1" type="ORF">E2N93_09930</name>
</gene>